<gene>
    <name evidence="4" type="ORF">GN330_18120</name>
</gene>
<evidence type="ECO:0000313" key="4">
    <source>
        <dbReference type="EMBL" id="MVA99168.1"/>
    </source>
</evidence>
<dbReference type="Gene3D" id="2.40.320.10">
    <property type="entry name" value="Hypothetical Protein Pfu-838710-001"/>
    <property type="match status" value="1"/>
</dbReference>
<dbReference type="Gene3D" id="1.40.20.10">
    <property type="entry name" value="CHAD domain"/>
    <property type="match status" value="1"/>
</dbReference>
<feature type="domain" description="CYTH" evidence="2">
    <location>
        <begin position="38"/>
        <end position="239"/>
    </location>
</feature>
<evidence type="ECO:0000256" key="1">
    <source>
        <dbReference type="SAM" id="MobiDB-lite"/>
    </source>
</evidence>
<dbReference type="PROSITE" id="PS51707">
    <property type="entry name" value="CYTH"/>
    <property type="match status" value="1"/>
</dbReference>
<dbReference type="InterPro" id="IPR039013">
    <property type="entry name" value="YgiF"/>
</dbReference>
<dbReference type="Proteomes" id="UP000463224">
    <property type="component" value="Unassembled WGS sequence"/>
</dbReference>
<organism evidence="4 5">
    <name type="scientific">Nitratireductor arenosus</name>
    <dbReference type="NCBI Taxonomy" id="2682096"/>
    <lineage>
        <taxon>Bacteria</taxon>
        <taxon>Pseudomonadati</taxon>
        <taxon>Pseudomonadota</taxon>
        <taxon>Alphaproteobacteria</taxon>
        <taxon>Hyphomicrobiales</taxon>
        <taxon>Phyllobacteriaceae</taxon>
        <taxon>Nitratireductor</taxon>
    </lineage>
</organism>
<dbReference type="PROSITE" id="PS51708">
    <property type="entry name" value="CHAD"/>
    <property type="match status" value="1"/>
</dbReference>
<evidence type="ECO:0000313" key="5">
    <source>
        <dbReference type="Proteomes" id="UP000463224"/>
    </source>
</evidence>
<dbReference type="PANTHER" id="PTHR39569">
    <property type="entry name" value="INORGANIC TRIPHOSPHATASE"/>
    <property type="match status" value="1"/>
</dbReference>
<dbReference type="SUPFAM" id="SSF55154">
    <property type="entry name" value="CYTH-like phosphatases"/>
    <property type="match status" value="1"/>
</dbReference>
<evidence type="ECO:0000259" key="2">
    <source>
        <dbReference type="PROSITE" id="PS51707"/>
    </source>
</evidence>
<dbReference type="SMART" id="SM00880">
    <property type="entry name" value="CHAD"/>
    <property type="match status" value="1"/>
</dbReference>
<dbReference type="CDD" id="cd07756">
    <property type="entry name" value="CYTH-like_Pase_CHAD"/>
    <property type="match status" value="1"/>
</dbReference>
<accession>A0A844QMA0</accession>
<dbReference type="SMART" id="SM01118">
    <property type="entry name" value="CYTH"/>
    <property type="match status" value="1"/>
</dbReference>
<dbReference type="GO" id="GO:0050355">
    <property type="term" value="F:inorganic triphosphate phosphatase activity"/>
    <property type="evidence" value="ECO:0007669"/>
    <property type="project" value="InterPro"/>
</dbReference>
<dbReference type="AlphaFoldDB" id="A0A844QMA0"/>
<dbReference type="InterPro" id="IPR033469">
    <property type="entry name" value="CYTH-like_dom_sf"/>
</dbReference>
<dbReference type="PANTHER" id="PTHR39569:SF1">
    <property type="entry name" value="INORGANIC TRIPHOSPHATASE"/>
    <property type="match status" value="1"/>
</dbReference>
<dbReference type="Pfam" id="PF01928">
    <property type="entry name" value="CYTH"/>
    <property type="match status" value="1"/>
</dbReference>
<dbReference type="InterPro" id="IPR038186">
    <property type="entry name" value="CHAD_dom_sf"/>
</dbReference>
<sequence>MRLLARGVRLRDGEGKSMSVPAETNAAPDAGAGRGADPREIELKLIVPAARLAEMATSPAIEHHARNAGTVRRLNTVYYDTPDRALWEAGFTLRVRNKGAACTMTVKSTEPANGGLLARSEWEAPVQDMRPRVGALAAQLPKAFFEALGAASLEPMFSTEVRRRTRKLDLPDASIELAVDEGRIVAGKASEPICELEFELEGGSASALYDLALDLAEHGPADLSIRSKAARGFDLALGRPPAFVKAKKSAIRGKVSLDDAFSAMLVDALLHLMRNKPAAIDGRHPEGVHQLRVALRRTRAILKLLGKLTGSSEADAFAGEARWLAGEHGDARDWDVFMVETVPPIEAACPEIAGFADLRNAAEILRERGYDRARAALAGPRAQRFQLLLARWIACRGWRADLSGKARAALAAPASKHALTVLTRQHRKVLDMGRHFDRLEPEARHELRLAVKKLRYVTDFLLPLCARKGSEARRYAKALSVLQDGLGRYNDVAVTAALLDRVAVPEMPAAAREACGAIRGWQARDLADLEAGLRAPWDGFRATGRPWSK</sequence>
<dbReference type="EMBL" id="WPHG01000004">
    <property type="protein sequence ID" value="MVA99168.1"/>
    <property type="molecule type" value="Genomic_DNA"/>
</dbReference>
<comment type="caution">
    <text evidence="4">The sequence shown here is derived from an EMBL/GenBank/DDBJ whole genome shotgun (WGS) entry which is preliminary data.</text>
</comment>
<dbReference type="GO" id="GO:0046872">
    <property type="term" value="F:metal ion binding"/>
    <property type="evidence" value="ECO:0007669"/>
    <property type="project" value="TreeGrafter"/>
</dbReference>
<name>A0A844QMA0_9HYPH</name>
<feature type="domain" description="CHAD" evidence="3">
    <location>
        <begin position="254"/>
        <end position="545"/>
    </location>
</feature>
<feature type="region of interest" description="Disordered" evidence="1">
    <location>
        <begin position="12"/>
        <end position="36"/>
    </location>
</feature>
<evidence type="ECO:0000259" key="3">
    <source>
        <dbReference type="PROSITE" id="PS51708"/>
    </source>
</evidence>
<dbReference type="InterPro" id="IPR023577">
    <property type="entry name" value="CYTH_domain"/>
</dbReference>
<dbReference type="Pfam" id="PF05235">
    <property type="entry name" value="CHAD"/>
    <property type="match status" value="1"/>
</dbReference>
<dbReference type="InterPro" id="IPR007899">
    <property type="entry name" value="CHAD_dom"/>
</dbReference>
<proteinExistence type="predicted"/>
<keyword evidence="5" id="KW-1185">Reference proteome</keyword>
<protein>
    <submittedName>
        <fullName evidence="4">CHAD domain-containing protein</fullName>
    </submittedName>
</protein>
<reference evidence="4 5" key="1">
    <citation type="submission" date="2019-12" db="EMBL/GenBank/DDBJ databases">
        <title>Nitratireductor arenosus sp. nov., Isolated from sea sand, Jeju island, South Korea.</title>
        <authorList>
            <person name="Kim W."/>
        </authorList>
    </citation>
    <scope>NUCLEOTIDE SEQUENCE [LARGE SCALE GENOMIC DNA]</scope>
    <source>
        <strain evidence="4 5">CAU 1489</strain>
    </source>
</reference>